<dbReference type="SUPFAM" id="SSF46955">
    <property type="entry name" value="Putative DNA-binding domain"/>
    <property type="match status" value="1"/>
</dbReference>
<dbReference type="RefSeq" id="WP_002965820.1">
    <property type="nucleotide sequence ID" value="NC_010740.1"/>
</dbReference>
<evidence type="ECO:0000256" key="1">
    <source>
        <dbReference type="ARBA" id="ARBA00023125"/>
    </source>
</evidence>
<dbReference type="PROSITE" id="PS50937">
    <property type="entry name" value="HTH_MERR_2"/>
    <property type="match status" value="1"/>
</dbReference>
<organism evidence="3 4">
    <name type="scientific">Brucella abortus (strain S19)</name>
    <dbReference type="NCBI Taxonomy" id="430066"/>
    <lineage>
        <taxon>Bacteria</taxon>
        <taxon>Pseudomonadati</taxon>
        <taxon>Pseudomonadota</taxon>
        <taxon>Alphaproteobacteria</taxon>
        <taxon>Hyphomicrobiales</taxon>
        <taxon>Brucellaceae</taxon>
        <taxon>Brucella/Ochrobactrum group</taxon>
        <taxon>Brucella</taxon>
    </lineage>
</organism>
<keyword evidence="1" id="KW-0238">DNA-binding</keyword>
<dbReference type="PANTHER" id="PTHR30204">
    <property type="entry name" value="REDOX-CYCLING DRUG-SENSING TRANSCRIPTIONAL ACTIVATOR SOXR"/>
    <property type="match status" value="1"/>
</dbReference>
<dbReference type="InterPro" id="IPR047057">
    <property type="entry name" value="MerR_fam"/>
</dbReference>
<dbReference type="Proteomes" id="UP000002565">
    <property type="component" value="Chromosome 2"/>
</dbReference>
<reference evidence="3 4" key="1">
    <citation type="journal article" date="2008" name="PLoS ONE">
        <title>Genome sequence of Brucella abortus vaccine strain S19 compared to virulent strains yields candidate virulence genes.</title>
        <authorList>
            <person name="Crasta O.R."/>
            <person name="Folkerts O."/>
            <person name="Fei Z."/>
            <person name="Mane S.P."/>
            <person name="Evans C."/>
            <person name="Martino-Catt S."/>
            <person name="Bricker B."/>
            <person name="Yu G."/>
            <person name="Du L."/>
            <person name="Sobral B.W."/>
        </authorList>
    </citation>
    <scope>NUCLEOTIDE SEQUENCE [LARGE SCALE GENOMIC DNA]</scope>
    <source>
        <strain evidence="3 4">S19</strain>
    </source>
</reference>
<sequence length="151" mass="16920">MRGQTNAPRMTIADFLVGDGMKAKHEGETNGPFFRIGDLAQEFGLTLRALRFYEDKGLLRPRRAGVTRLCNLNDYARLRLVIFGRRIGFTLGEISELIGLWEQGLADPGQLSALRQSFIAKLTELEKKKVEIDDTIDELRTVLGRLSSLPG</sequence>
<dbReference type="InterPro" id="IPR009061">
    <property type="entry name" value="DNA-bd_dom_put_sf"/>
</dbReference>
<proteinExistence type="predicted"/>
<name>A0A0F6AU88_BRUA1</name>
<gene>
    <name evidence="3" type="ordered locus">BAbS19_II03890</name>
</gene>
<dbReference type="SMART" id="SM00422">
    <property type="entry name" value="HTH_MERR"/>
    <property type="match status" value="1"/>
</dbReference>
<dbReference type="AlphaFoldDB" id="A0A0F6AU88"/>
<feature type="domain" description="HTH merR-type" evidence="2">
    <location>
        <begin position="33"/>
        <end position="100"/>
    </location>
</feature>
<evidence type="ECO:0000313" key="4">
    <source>
        <dbReference type="Proteomes" id="UP000002565"/>
    </source>
</evidence>
<protein>
    <submittedName>
        <fullName evidence="3">Bacterial regulatory protein, MerR family</fullName>
    </submittedName>
</protein>
<dbReference type="InterPro" id="IPR000551">
    <property type="entry name" value="MerR-type_HTH_dom"/>
</dbReference>
<evidence type="ECO:0000313" key="3">
    <source>
        <dbReference type="EMBL" id="ACD73894.1"/>
    </source>
</evidence>
<dbReference type="GO" id="GO:0003700">
    <property type="term" value="F:DNA-binding transcription factor activity"/>
    <property type="evidence" value="ECO:0007669"/>
    <property type="project" value="InterPro"/>
</dbReference>
<dbReference type="Gene3D" id="1.10.1660.10">
    <property type="match status" value="1"/>
</dbReference>
<dbReference type="EMBL" id="CP000888">
    <property type="protein sequence ID" value="ACD73894.1"/>
    <property type="molecule type" value="Genomic_DNA"/>
</dbReference>
<dbReference type="KEGG" id="bmc:BAbS19_II03890"/>
<evidence type="ECO:0000259" key="2">
    <source>
        <dbReference type="PROSITE" id="PS50937"/>
    </source>
</evidence>
<dbReference type="PANTHER" id="PTHR30204:SF58">
    <property type="entry name" value="HTH-TYPE TRANSCRIPTIONAL REGULATOR YFMP"/>
    <property type="match status" value="1"/>
</dbReference>
<dbReference type="GeneID" id="93015661"/>
<dbReference type="GO" id="GO:0003677">
    <property type="term" value="F:DNA binding"/>
    <property type="evidence" value="ECO:0007669"/>
    <property type="project" value="UniProtKB-KW"/>
</dbReference>
<dbReference type="Pfam" id="PF13411">
    <property type="entry name" value="MerR_1"/>
    <property type="match status" value="1"/>
</dbReference>
<dbReference type="PATRIC" id="fig|359391.4.peg.2709"/>
<accession>A0A0F6AU88</accession>
<dbReference type="HOGENOM" id="CLU_060077_3_0_5"/>